<dbReference type="InterPro" id="IPR029052">
    <property type="entry name" value="Metallo-depent_PP-like"/>
</dbReference>
<proteinExistence type="predicted"/>
<sequence length="182" mass="20683">MPSSYIISDLHFGHANVFKFSAGYRQGRTIEEHDAWLLDAINSTCNEKDQLWVLGDVAFSEVGLASFRKIRAQVRLLLGNHDQKFARELIESARTLEPSGRNWAGCLLSHHPLHPLCLAQHRRINLHGHLHQQAVLLESGRVDPRYINLSVEQLDAGKPINVEVLRDMVKVRKAQAEALQLW</sequence>
<dbReference type="Proteomes" id="UP000651977">
    <property type="component" value="Unassembled WGS sequence"/>
</dbReference>
<dbReference type="EMBL" id="BMDY01000009">
    <property type="protein sequence ID" value="GGB05455.1"/>
    <property type="molecule type" value="Genomic_DNA"/>
</dbReference>
<feature type="domain" description="Calcineurin-like phosphoesterase" evidence="1">
    <location>
        <begin position="6"/>
        <end position="131"/>
    </location>
</feature>
<comment type="caution">
    <text evidence="2">The sequence shown here is derived from an EMBL/GenBank/DDBJ whole genome shotgun (WGS) entry which is preliminary data.</text>
</comment>
<evidence type="ECO:0000259" key="1">
    <source>
        <dbReference type="Pfam" id="PF00149"/>
    </source>
</evidence>
<reference evidence="3" key="1">
    <citation type="journal article" date="2019" name="Int. J. Syst. Evol. Microbiol.">
        <title>The Global Catalogue of Microorganisms (GCM) 10K type strain sequencing project: providing services to taxonomists for standard genome sequencing and annotation.</title>
        <authorList>
            <consortium name="The Broad Institute Genomics Platform"/>
            <consortium name="The Broad Institute Genome Sequencing Center for Infectious Disease"/>
            <person name="Wu L."/>
            <person name="Ma J."/>
        </authorList>
    </citation>
    <scope>NUCLEOTIDE SEQUENCE [LARGE SCALE GENOMIC DNA]</scope>
    <source>
        <strain evidence="3">CGMCC 1.10131</strain>
    </source>
</reference>
<protein>
    <submittedName>
        <fullName evidence="2">Metallophosphatase</fullName>
    </submittedName>
</protein>
<evidence type="ECO:0000313" key="3">
    <source>
        <dbReference type="Proteomes" id="UP000651977"/>
    </source>
</evidence>
<dbReference type="InterPro" id="IPR004843">
    <property type="entry name" value="Calcineurin-like_PHP"/>
</dbReference>
<organism evidence="2 3">
    <name type="scientific">Agarivorans gilvus</name>
    <dbReference type="NCBI Taxonomy" id="680279"/>
    <lineage>
        <taxon>Bacteria</taxon>
        <taxon>Pseudomonadati</taxon>
        <taxon>Pseudomonadota</taxon>
        <taxon>Gammaproteobacteria</taxon>
        <taxon>Alteromonadales</taxon>
        <taxon>Alteromonadaceae</taxon>
        <taxon>Agarivorans</taxon>
    </lineage>
</organism>
<gene>
    <name evidence="2" type="ORF">GCM10007414_18490</name>
</gene>
<name>A0ABQ1I1J3_9ALTE</name>
<dbReference type="Pfam" id="PF00149">
    <property type="entry name" value="Metallophos"/>
    <property type="match status" value="1"/>
</dbReference>
<accession>A0ABQ1I1J3</accession>
<dbReference type="SUPFAM" id="SSF56300">
    <property type="entry name" value="Metallo-dependent phosphatases"/>
    <property type="match status" value="1"/>
</dbReference>
<evidence type="ECO:0000313" key="2">
    <source>
        <dbReference type="EMBL" id="GGB05455.1"/>
    </source>
</evidence>
<dbReference type="Gene3D" id="3.60.21.10">
    <property type="match status" value="1"/>
</dbReference>
<keyword evidence="3" id="KW-1185">Reference proteome</keyword>
<dbReference type="RefSeq" id="WP_055734253.1">
    <property type="nucleotide sequence ID" value="NZ_BMDY01000009.1"/>
</dbReference>